<keyword evidence="4" id="KW-1185">Reference proteome</keyword>
<evidence type="ECO:0000256" key="1">
    <source>
        <dbReference type="SAM" id="MobiDB-lite"/>
    </source>
</evidence>
<organism evidence="3 4">
    <name type="scientific">Bionectria ochroleuca</name>
    <name type="common">Gliocladium roseum</name>
    <dbReference type="NCBI Taxonomy" id="29856"/>
    <lineage>
        <taxon>Eukaryota</taxon>
        <taxon>Fungi</taxon>
        <taxon>Dikarya</taxon>
        <taxon>Ascomycota</taxon>
        <taxon>Pezizomycotina</taxon>
        <taxon>Sordariomycetes</taxon>
        <taxon>Hypocreomycetidae</taxon>
        <taxon>Hypocreales</taxon>
        <taxon>Bionectriaceae</taxon>
        <taxon>Clonostachys</taxon>
    </lineage>
</organism>
<feature type="region of interest" description="Disordered" evidence="1">
    <location>
        <begin position="412"/>
        <end position="439"/>
    </location>
</feature>
<dbReference type="Pfam" id="PF06985">
    <property type="entry name" value="HET"/>
    <property type="match status" value="1"/>
</dbReference>
<dbReference type="PANTHER" id="PTHR24148">
    <property type="entry name" value="ANKYRIN REPEAT DOMAIN-CONTAINING PROTEIN 39 HOMOLOG-RELATED"/>
    <property type="match status" value="1"/>
</dbReference>
<gene>
    <name evidence="3" type="ORF">CLO192961_LOCUS305417</name>
</gene>
<dbReference type="PANTHER" id="PTHR24148:SF73">
    <property type="entry name" value="HET DOMAIN PROTEIN (AFU_ORTHOLOGUE AFUA_8G01020)"/>
    <property type="match status" value="1"/>
</dbReference>
<evidence type="ECO:0000313" key="3">
    <source>
        <dbReference type="EMBL" id="VUC31425.1"/>
    </source>
</evidence>
<evidence type="ECO:0000259" key="2">
    <source>
        <dbReference type="Pfam" id="PF06985"/>
    </source>
</evidence>
<protein>
    <recommendedName>
        <fullName evidence="2">Heterokaryon incompatibility domain-containing protein</fullName>
    </recommendedName>
</protein>
<dbReference type="Proteomes" id="UP000766486">
    <property type="component" value="Unassembled WGS sequence"/>
</dbReference>
<dbReference type="EMBL" id="CABFNS010000833">
    <property type="protein sequence ID" value="VUC31425.1"/>
    <property type="molecule type" value="Genomic_DNA"/>
</dbReference>
<sequence length="606" mass="69577">MEHANPALLEVELALPVAFDANSNVQRFTTRRAKHISHEEIWSSHKSLSSKDHYQYESLEARPDAFRLLYIDVGNELEPITCSLQVARPGTSYSALSYMWGADAICINQADVVERNQQVAIMGDIYAEADQVYIWFGRDTVDGLASMMRDLQTLVDDHRTNNALLGLALFFGNDYWRRVWIVQELILAREVMVIYGFYVLPWKVLEDAFRLLEAKERFSGSSNALLTSPAAKIIELRMRRHMGGDLLSYWRMFEDSQCSDPRDKAFGFLGLNRKLSSQRDTLQELKADYTIALIDLFQRMLGLRRYGGSEAWVSASHTERQLETHHPRHRDASWKQKMKQCSNIKEKETRGHHQSTIAFSQFFCRLLFGESLPADSETLTGQPFSSDPELFQSEGYIVGVLADDLGQPDISELSDSDRRRLRPWHRQHSDASKENGVHDSGGFIFSQQWEDKKPPFDWVFDVPHIHHTSCGQPAVTCSTIISCCHKPVPQVFKTDSGLRVHTVRDARPGDYLCRFEKCDVAAIFRHVGDVEDHKIYRGAPMNRTRKEYHLVGRAMVNLGDGEEPTRLHEHTTRTFRHSVLECGHDKNNVVIMEQYFDAKTLRYLTC</sequence>
<name>A0ABY6UJS5_BIOOC</name>
<reference evidence="3 4" key="1">
    <citation type="submission" date="2019-06" db="EMBL/GenBank/DDBJ databases">
        <authorList>
            <person name="Broberg M."/>
        </authorList>
    </citation>
    <scope>NUCLEOTIDE SEQUENCE [LARGE SCALE GENOMIC DNA]</scope>
</reference>
<accession>A0ABY6UJS5</accession>
<feature type="domain" description="Heterokaryon incompatibility" evidence="2">
    <location>
        <begin position="76"/>
        <end position="184"/>
    </location>
</feature>
<proteinExistence type="predicted"/>
<dbReference type="InterPro" id="IPR010730">
    <property type="entry name" value="HET"/>
</dbReference>
<comment type="caution">
    <text evidence="3">The sequence shown here is derived from an EMBL/GenBank/DDBJ whole genome shotgun (WGS) entry which is preliminary data.</text>
</comment>
<evidence type="ECO:0000313" key="4">
    <source>
        <dbReference type="Proteomes" id="UP000766486"/>
    </source>
</evidence>
<feature type="compositionally biased region" description="Basic and acidic residues" evidence="1">
    <location>
        <begin position="427"/>
        <end position="437"/>
    </location>
</feature>
<dbReference type="InterPro" id="IPR052895">
    <property type="entry name" value="HetReg/Transcr_Mod"/>
</dbReference>